<organism evidence="8">
    <name type="scientific">marine sediment metagenome</name>
    <dbReference type="NCBI Taxonomy" id="412755"/>
    <lineage>
        <taxon>unclassified sequences</taxon>
        <taxon>metagenomes</taxon>
        <taxon>ecological metagenomes</taxon>
    </lineage>
</organism>
<feature type="domain" description="Alcohol dehydrogenase-like C-terminal" evidence="7">
    <location>
        <begin position="72"/>
        <end position="199"/>
    </location>
</feature>
<dbReference type="GO" id="GO:0016491">
    <property type="term" value="F:oxidoreductase activity"/>
    <property type="evidence" value="ECO:0007669"/>
    <property type="project" value="UniProtKB-KW"/>
</dbReference>
<gene>
    <name evidence="8" type="ORF">S03H2_46159</name>
</gene>
<evidence type="ECO:0000256" key="2">
    <source>
        <dbReference type="ARBA" id="ARBA00008072"/>
    </source>
</evidence>
<dbReference type="PANTHER" id="PTHR43161">
    <property type="entry name" value="SORBITOL DEHYDROGENASE"/>
    <property type="match status" value="1"/>
</dbReference>
<evidence type="ECO:0000256" key="3">
    <source>
        <dbReference type="ARBA" id="ARBA00022723"/>
    </source>
</evidence>
<evidence type="ECO:0000256" key="6">
    <source>
        <dbReference type="ARBA" id="ARBA00023027"/>
    </source>
</evidence>
<comment type="caution">
    <text evidence="8">The sequence shown here is derived from an EMBL/GenBank/DDBJ whole genome shotgun (WGS) entry which is preliminary data.</text>
</comment>
<protein>
    <recommendedName>
        <fullName evidence="7">Alcohol dehydrogenase-like C-terminal domain-containing protein</fullName>
    </recommendedName>
</protein>
<sequence>YNICTNLKFLGDQLDGAFAEYIKVPVDRIIPLSSDMTFVQSALIEPTAMAVHAVNRANVKLGTKVVVIGAGPIGLLICQMAMVRGASEMIVADKRESQINLAKSLGAKHVVNVCEAHLKEKVNEITGGEGVDLVFECAGAKESIAEALKIVKNGGDVVMVSLPTKDLTLPIVQISLKEVNLVGVGVYLQGEIITAINLIRKRKIKVEPLATHIFDLREIRQAFELAASREEGVCKVIIKIGEAGL</sequence>
<dbReference type="EMBL" id="BARU01028962">
    <property type="protein sequence ID" value="GAH75701.1"/>
    <property type="molecule type" value="Genomic_DNA"/>
</dbReference>
<comment type="cofactor">
    <cofactor evidence="1">
        <name>Zn(2+)</name>
        <dbReference type="ChEBI" id="CHEBI:29105"/>
    </cofactor>
</comment>
<dbReference type="Pfam" id="PF00107">
    <property type="entry name" value="ADH_zinc_N"/>
    <property type="match status" value="1"/>
</dbReference>
<name>X1HZW9_9ZZZZ</name>
<keyword evidence="5" id="KW-0560">Oxidoreductase</keyword>
<comment type="similarity">
    <text evidence="2">Belongs to the zinc-containing alcohol dehydrogenase family.</text>
</comment>
<dbReference type="SUPFAM" id="SSF51735">
    <property type="entry name" value="NAD(P)-binding Rossmann-fold domains"/>
    <property type="match status" value="1"/>
</dbReference>
<dbReference type="GO" id="GO:0046872">
    <property type="term" value="F:metal ion binding"/>
    <property type="evidence" value="ECO:0007669"/>
    <property type="project" value="UniProtKB-KW"/>
</dbReference>
<reference evidence="8" key="1">
    <citation type="journal article" date="2014" name="Front. Microbiol.">
        <title>High frequency of phylogenetically diverse reductive dehalogenase-homologous genes in deep subseafloor sedimentary metagenomes.</title>
        <authorList>
            <person name="Kawai M."/>
            <person name="Futagami T."/>
            <person name="Toyoda A."/>
            <person name="Takaki Y."/>
            <person name="Nishi S."/>
            <person name="Hori S."/>
            <person name="Arai W."/>
            <person name="Tsubouchi T."/>
            <person name="Morono Y."/>
            <person name="Uchiyama I."/>
            <person name="Ito T."/>
            <person name="Fujiyama A."/>
            <person name="Inagaki F."/>
            <person name="Takami H."/>
        </authorList>
    </citation>
    <scope>NUCLEOTIDE SEQUENCE</scope>
    <source>
        <strain evidence="8">Expedition CK06-06</strain>
    </source>
</reference>
<feature type="non-terminal residue" evidence="8">
    <location>
        <position position="1"/>
    </location>
</feature>
<keyword evidence="4" id="KW-0862">Zinc</keyword>
<dbReference type="Gene3D" id="3.90.180.10">
    <property type="entry name" value="Medium-chain alcohol dehydrogenases, catalytic domain"/>
    <property type="match status" value="1"/>
</dbReference>
<evidence type="ECO:0000256" key="4">
    <source>
        <dbReference type="ARBA" id="ARBA00022833"/>
    </source>
</evidence>
<dbReference type="InterPro" id="IPR013149">
    <property type="entry name" value="ADH-like_C"/>
</dbReference>
<proteinExistence type="inferred from homology"/>
<dbReference type="PANTHER" id="PTHR43161:SF9">
    <property type="entry name" value="SORBITOL DEHYDROGENASE"/>
    <property type="match status" value="1"/>
</dbReference>
<dbReference type="Gene3D" id="3.40.50.720">
    <property type="entry name" value="NAD(P)-binding Rossmann-like Domain"/>
    <property type="match status" value="1"/>
</dbReference>
<dbReference type="SUPFAM" id="SSF50129">
    <property type="entry name" value="GroES-like"/>
    <property type="match status" value="1"/>
</dbReference>
<dbReference type="InterPro" id="IPR036291">
    <property type="entry name" value="NAD(P)-bd_dom_sf"/>
</dbReference>
<dbReference type="FunFam" id="3.40.50.720:FF:000068">
    <property type="entry name" value="Sorbitol dehydrogenase"/>
    <property type="match status" value="1"/>
</dbReference>
<dbReference type="InterPro" id="IPR011032">
    <property type="entry name" value="GroES-like_sf"/>
</dbReference>
<evidence type="ECO:0000256" key="5">
    <source>
        <dbReference type="ARBA" id="ARBA00023002"/>
    </source>
</evidence>
<accession>X1HZW9</accession>
<keyword evidence="6" id="KW-0520">NAD</keyword>
<evidence type="ECO:0000256" key="1">
    <source>
        <dbReference type="ARBA" id="ARBA00001947"/>
    </source>
</evidence>
<dbReference type="AlphaFoldDB" id="X1HZW9"/>
<evidence type="ECO:0000313" key="8">
    <source>
        <dbReference type="EMBL" id="GAH75701.1"/>
    </source>
</evidence>
<evidence type="ECO:0000259" key="7">
    <source>
        <dbReference type="Pfam" id="PF00107"/>
    </source>
</evidence>
<keyword evidence="3" id="KW-0479">Metal-binding</keyword>